<evidence type="ECO:0000313" key="2">
    <source>
        <dbReference type="EMBL" id="RIA87695.1"/>
    </source>
</evidence>
<feature type="region of interest" description="Disordered" evidence="1">
    <location>
        <begin position="1"/>
        <end position="27"/>
    </location>
</feature>
<proteinExistence type="predicted"/>
<dbReference type="OrthoDB" id="2346631at2759"/>
<reference evidence="2 3" key="1">
    <citation type="submission" date="2018-06" db="EMBL/GenBank/DDBJ databases">
        <title>Comparative genomics reveals the genomic features of Rhizophagus irregularis, R. cerebriforme, R. diaphanum and Gigaspora rosea, and their symbiotic lifestyle signature.</title>
        <authorList>
            <person name="Morin E."/>
            <person name="San Clemente H."/>
            <person name="Chen E.C.H."/>
            <person name="De La Providencia I."/>
            <person name="Hainaut M."/>
            <person name="Kuo A."/>
            <person name="Kohler A."/>
            <person name="Murat C."/>
            <person name="Tang N."/>
            <person name="Roy S."/>
            <person name="Loubradou J."/>
            <person name="Henrissat B."/>
            <person name="Grigoriev I.V."/>
            <person name="Corradi N."/>
            <person name="Roux C."/>
            <person name="Martin F.M."/>
        </authorList>
    </citation>
    <scope>NUCLEOTIDE SEQUENCE [LARGE SCALE GENOMIC DNA]</scope>
    <source>
        <strain evidence="2 3">DAOM 227022</strain>
    </source>
</reference>
<dbReference type="EMBL" id="QKYT01000297">
    <property type="protein sequence ID" value="RIA87695.1"/>
    <property type="molecule type" value="Genomic_DNA"/>
</dbReference>
<dbReference type="AlphaFoldDB" id="A0A397SUH7"/>
<feature type="compositionally biased region" description="Basic and acidic residues" evidence="1">
    <location>
        <begin position="15"/>
        <end position="24"/>
    </location>
</feature>
<sequence length="218" mass="25071">MEKYLKQEDDETLEGEEKVSKKDSFSSSNAPITRELIENTIHQPLHSLLIPAHKCKSPYAFHHHLSARTIFKRDYLNIIHKEILSPKPKVSTSPTSSSFINICTSSSRPSSKYSYTSSPSASTKILDQEINILASLWGDSPQDVKQIYELLEKCSEKIHEYMFKANRIEKEREQIARKRNSFETIPFQLSNIFNQQQNIITTDSKSVDENYDSKVQGQ</sequence>
<organism evidence="2 3">
    <name type="scientific">Glomus cerebriforme</name>
    <dbReference type="NCBI Taxonomy" id="658196"/>
    <lineage>
        <taxon>Eukaryota</taxon>
        <taxon>Fungi</taxon>
        <taxon>Fungi incertae sedis</taxon>
        <taxon>Mucoromycota</taxon>
        <taxon>Glomeromycotina</taxon>
        <taxon>Glomeromycetes</taxon>
        <taxon>Glomerales</taxon>
        <taxon>Glomeraceae</taxon>
        <taxon>Glomus</taxon>
    </lineage>
</organism>
<protein>
    <submittedName>
        <fullName evidence="2">Uncharacterized protein</fullName>
    </submittedName>
</protein>
<evidence type="ECO:0000313" key="3">
    <source>
        <dbReference type="Proteomes" id="UP000265703"/>
    </source>
</evidence>
<dbReference type="Proteomes" id="UP000265703">
    <property type="component" value="Unassembled WGS sequence"/>
</dbReference>
<gene>
    <name evidence="2" type="ORF">C1645_807163</name>
</gene>
<keyword evidence="3" id="KW-1185">Reference proteome</keyword>
<evidence type="ECO:0000256" key="1">
    <source>
        <dbReference type="SAM" id="MobiDB-lite"/>
    </source>
</evidence>
<name>A0A397SUH7_9GLOM</name>
<accession>A0A397SUH7</accession>
<comment type="caution">
    <text evidence="2">The sequence shown here is derived from an EMBL/GenBank/DDBJ whole genome shotgun (WGS) entry which is preliminary data.</text>
</comment>